<organism evidence="1 2">
    <name type="scientific">Pseudocercospora eumusae</name>
    <dbReference type="NCBI Taxonomy" id="321146"/>
    <lineage>
        <taxon>Eukaryota</taxon>
        <taxon>Fungi</taxon>
        <taxon>Dikarya</taxon>
        <taxon>Ascomycota</taxon>
        <taxon>Pezizomycotina</taxon>
        <taxon>Dothideomycetes</taxon>
        <taxon>Dothideomycetidae</taxon>
        <taxon>Mycosphaerellales</taxon>
        <taxon>Mycosphaerellaceae</taxon>
        <taxon>Pseudocercospora</taxon>
    </lineage>
</organism>
<dbReference type="AlphaFoldDB" id="A0A139HV45"/>
<sequence>MARHFRSSTRILKQASTNLDPLKCVANTRKQNLKKFSSMPTTCKAFVTIQVLRAQGQFSDSLLHCINTAASMPTPSSPASLAPFLASLFHRAQDASPTITAPPSSPAWQALASSSLRLSGTSSLQESPAQATKISVADPSILEECL</sequence>
<evidence type="ECO:0000313" key="2">
    <source>
        <dbReference type="Proteomes" id="UP000070133"/>
    </source>
</evidence>
<protein>
    <submittedName>
        <fullName evidence="1">Uncharacterized protein</fullName>
    </submittedName>
</protein>
<comment type="caution">
    <text evidence="1">The sequence shown here is derived from an EMBL/GenBank/DDBJ whole genome shotgun (WGS) entry which is preliminary data.</text>
</comment>
<dbReference type="EMBL" id="LFZN01000007">
    <property type="protein sequence ID" value="KXT06351.1"/>
    <property type="molecule type" value="Genomic_DNA"/>
</dbReference>
<name>A0A139HV45_9PEZI</name>
<reference evidence="1 2" key="1">
    <citation type="submission" date="2015-07" db="EMBL/GenBank/DDBJ databases">
        <title>Comparative genomics of the Sigatoka disease complex on banana suggests a link between parallel evolutionary changes in Pseudocercospora fijiensis and Pseudocercospora eumusae and increased virulence on the banana host.</title>
        <authorList>
            <person name="Chang T.-C."/>
            <person name="Salvucci A."/>
            <person name="Crous P.W."/>
            <person name="Stergiopoulos I."/>
        </authorList>
    </citation>
    <scope>NUCLEOTIDE SEQUENCE [LARGE SCALE GENOMIC DNA]</scope>
    <source>
        <strain evidence="1 2">CBS 114824</strain>
    </source>
</reference>
<dbReference type="Proteomes" id="UP000070133">
    <property type="component" value="Unassembled WGS sequence"/>
</dbReference>
<keyword evidence="2" id="KW-1185">Reference proteome</keyword>
<evidence type="ECO:0000313" key="1">
    <source>
        <dbReference type="EMBL" id="KXT06351.1"/>
    </source>
</evidence>
<accession>A0A139HV45</accession>
<proteinExistence type="predicted"/>
<gene>
    <name evidence="1" type="ORF">AC578_9121</name>
</gene>